<dbReference type="InterPro" id="IPR033379">
    <property type="entry name" value="Acid_Pase_AS"/>
</dbReference>
<gene>
    <name evidence="3" type="ORF">HXX76_014774</name>
</gene>
<feature type="compositionally biased region" description="Low complexity" evidence="2">
    <location>
        <begin position="85"/>
        <end position="95"/>
    </location>
</feature>
<dbReference type="PROSITE" id="PS00616">
    <property type="entry name" value="HIS_ACID_PHOSPHAT_1"/>
    <property type="match status" value="1"/>
</dbReference>
<dbReference type="CDD" id="cd07061">
    <property type="entry name" value="HP_HAP_like"/>
    <property type="match status" value="1"/>
</dbReference>
<feature type="region of interest" description="Disordered" evidence="2">
    <location>
        <begin position="288"/>
        <end position="314"/>
    </location>
</feature>
<dbReference type="InterPro" id="IPR050645">
    <property type="entry name" value="Histidine_acid_phosphatase"/>
</dbReference>
<feature type="region of interest" description="Disordered" evidence="2">
    <location>
        <begin position="26"/>
        <end position="95"/>
    </location>
</feature>
<keyword evidence="4" id="KW-1185">Reference proteome</keyword>
<feature type="compositionally biased region" description="Gly residues" evidence="2">
    <location>
        <begin position="288"/>
        <end position="308"/>
    </location>
</feature>
<dbReference type="OrthoDB" id="10257284at2759"/>
<reference evidence="3" key="1">
    <citation type="journal article" date="2020" name="bioRxiv">
        <title>Comparative genomics of Chlamydomonas.</title>
        <authorList>
            <person name="Craig R.J."/>
            <person name="Hasan A.R."/>
            <person name="Ness R.W."/>
            <person name="Keightley P.D."/>
        </authorList>
    </citation>
    <scope>NUCLEOTIDE SEQUENCE</scope>
    <source>
        <strain evidence="3">SAG 7.73</strain>
    </source>
</reference>
<dbReference type="Pfam" id="PF00328">
    <property type="entry name" value="His_Phos_2"/>
    <property type="match status" value="1"/>
</dbReference>
<sequence length="737" mass="75500">MSRLPVPLPAVAAALGVAGALSGPRVSPSFGEEGPASCPRDAANCASSATTTTSGSSAGAPGPSSWLQGLLTSHRHGAAAGGDGSSPASTSGLGSLLPQRLQLPLALLTPVLADASGYDSSSPASSSSQAAAANAANAAAAPAAAAAAPAGGKRAGLVTLLPLGAGEGGPEGQPDTITGVFHRLDPSAAQLVLVQVVFRHGARTPLSDRAELWEGVAWDVCGEAYKAAGVRLFSTSGVENPVSRHDKRQRSVQFPGGCRKGELTRVGQAQARDLGAWLRQRYVLGGAGAGGEESGEELGGAGGGGARGQGFLPPQHQEGLVAARTTNISRTIATLRGVLTGLYPDLPTRPPQHDWVEQLQQQRQQQQAASSSSGSSGTAQQQQQQQQQQEHERLPYVTTSSDLDEILYADTRACPHLQSFRAVQREQGKAAVRADPDYAWARDTLLAVLPQLAAAGLDAAAFDSQPWIFTEVHDVLTSLAAHGKPLPLRLEALGPGGWEQLPRLLAAVDRLATLEFATEVAPSVRDRFGRAVMRLSMGRLLHTLVANMTAAAAAAGGGEKAAQAQGAVVAGSGAAAPRMYLYSGHDSTIMPLLSALGLDVSHWPPYLSNIVLELWQLPQPAPAPAAVPEAAAAAQDTEAAAAVAPTGSAAAAALPQRFVVRVLFNREELALPHCPQGYLPSLSTFSREVVGPFLLSAADQPAVCAVKMGHDTSLPQPKSKPAGGAAPAAVPTVAAAK</sequence>
<dbReference type="PANTHER" id="PTHR11567:SF207">
    <property type="entry name" value="LYSOPHOSPHATIDIC ACID PHOSPHATASE TYPE 6"/>
    <property type="match status" value="1"/>
</dbReference>
<feature type="compositionally biased region" description="Low complexity" evidence="2">
    <location>
        <begin position="46"/>
        <end position="65"/>
    </location>
</feature>
<comment type="similarity">
    <text evidence="1">Belongs to the histidine acid phosphatase family.</text>
</comment>
<feature type="compositionally biased region" description="Low complexity" evidence="2">
    <location>
        <begin position="721"/>
        <end position="737"/>
    </location>
</feature>
<feature type="region of interest" description="Disordered" evidence="2">
    <location>
        <begin position="343"/>
        <end position="392"/>
    </location>
</feature>
<dbReference type="EMBL" id="JAEHOC010000069">
    <property type="protein sequence ID" value="KAG2424099.1"/>
    <property type="molecule type" value="Genomic_DNA"/>
</dbReference>
<evidence type="ECO:0008006" key="5">
    <source>
        <dbReference type="Google" id="ProtNLM"/>
    </source>
</evidence>
<evidence type="ECO:0000313" key="3">
    <source>
        <dbReference type="EMBL" id="KAG2424099.1"/>
    </source>
</evidence>
<dbReference type="Proteomes" id="UP000650467">
    <property type="component" value="Unassembled WGS sequence"/>
</dbReference>
<evidence type="ECO:0000313" key="4">
    <source>
        <dbReference type="Proteomes" id="UP000650467"/>
    </source>
</evidence>
<dbReference type="InterPro" id="IPR000560">
    <property type="entry name" value="His_Pase_clade-2"/>
</dbReference>
<organism evidence="3 4">
    <name type="scientific">Chlamydomonas incerta</name>
    <dbReference type="NCBI Taxonomy" id="51695"/>
    <lineage>
        <taxon>Eukaryota</taxon>
        <taxon>Viridiplantae</taxon>
        <taxon>Chlorophyta</taxon>
        <taxon>core chlorophytes</taxon>
        <taxon>Chlorophyceae</taxon>
        <taxon>CS clade</taxon>
        <taxon>Chlamydomonadales</taxon>
        <taxon>Chlamydomonadaceae</taxon>
        <taxon>Chlamydomonas</taxon>
    </lineage>
</organism>
<feature type="compositionally biased region" description="Low complexity" evidence="2">
    <location>
        <begin position="358"/>
        <end position="388"/>
    </location>
</feature>
<accession>A0A835SKP0</accession>
<evidence type="ECO:0000256" key="1">
    <source>
        <dbReference type="ARBA" id="ARBA00005375"/>
    </source>
</evidence>
<dbReference type="AlphaFoldDB" id="A0A835SKP0"/>
<evidence type="ECO:0000256" key="2">
    <source>
        <dbReference type="SAM" id="MobiDB-lite"/>
    </source>
</evidence>
<feature type="region of interest" description="Disordered" evidence="2">
    <location>
        <begin position="714"/>
        <end position="737"/>
    </location>
</feature>
<name>A0A835SKP0_CHLIN</name>
<dbReference type="PANTHER" id="PTHR11567">
    <property type="entry name" value="ACID PHOSPHATASE-RELATED"/>
    <property type="match status" value="1"/>
</dbReference>
<proteinExistence type="inferred from homology"/>
<dbReference type="GO" id="GO:0016791">
    <property type="term" value="F:phosphatase activity"/>
    <property type="evidence" value="ECO:0007669"/>
    <property type="project" value="TreeGrafter"/>
</dbReference>
<dbReference type="InterPro" id="IPR029033">
    <property type="entry name" value="His_PPase_superfam"/>
</dbReference>
<protein>
    <recommendedName>
        <fullName evidence="5">Acid phosphatase</fullName>
    </recommendedName>
</protein>
<dbReference type="SUPFAM" id="SSF53254">
    <property type="entry name" value="Phosphoglycerate mutase-like"/>
    <property type="match status" value="1"/>
</dbReference>
<comment type="caution">
    <text evidence="3">The sequence shown here is derived from an EMBL/GenBank/DDBJ whole genome shotgun (WGS) entry which is preliminary data.</text>
</comment>
<dbReference type="Gene3D" id="3.40.50.1240">
    <property type="entry name" value="Phosphoglycerate mutase-like"/>
    <property type="match status" value="1"/>
</dbReference>
<dbReference type="PROSITE" id="PS00778">
    <property type="entry name" value="HIS_ACID_PHOSPHAT_2"/>
    <property type="match status" value="1"/>
</dbReference>